<feature type="transmembrane region" description="Helical" evidence="1">
    <location>
        <begin position="21"/>
        <end position="40"/>
    </location>
</feature>
<evidence type="ECO:0000256" key="1">
    <source>
        <dbReference type="SAM" id="Phobius"/>
    </source>
</evidence>
<keyword evidence="1" id="KW-1133">Transmembrane helix</keyword>
<keyword evidence="1" id="KW-0812">Transmembrane</keyword>
<comment type="caution">
    <text evidence="2">The sequence shown here is derived from an EMBL/GenBank/DDBJ whole genome shotgun (WGS) entry which is preliminary data.</text>
</comment>
<keyword evidence="1" id="KW-0472">Membrane</keyword>
<proteinExistence type="predicted"/>
<sequence>MMRVIRFFFKVSSLRVSNCRAQGCCSFGFVVVSKWLVLWTDPQFPLNAVSENGNSAKTKILFQVFFDFITGIMQFIRWFRFHE</sequence>
<feature type="transmembrane region" description="Helical" evidence="1">
    <location>
        <begin position="60"/>
        <end position="79"/>
    </location>
</feature>
<organism evidence="2 3">
    <name type="scientific">Haloarcula marismortui ATCC 33799</name>
    <dbReference type="NCBI Taxonomy" id="662475"/>
    <lineage>
        <taxon>Archaea</taxon>
        <taxon>Methanobacteriati</taxon>
        <taxon>Methanobacteriota</taxon>
        <taxon>Stenosarchaea group</taxon>
        <taxon>Halobacteria</taxon>
        <taxon>Halobacteriales</taxon>
        <taxon>Haloarculaceae</taxon>
        <taxon>Haloarcula</taxon>
    </lineage>
</organism>
<gene>
    <name evidence="2" type="ORF">C435_17824</name>
</gene>
<reference evidence="2 3" key="1">
    <citation type="journal article" date="2014" name="PLoS Genet.">
        <title>Phylogenetically driven sequencing of extremely halophilic archaea reveals strategies for static and dynamic osmo-response.</title>
        <authorList>
            <person name="Becker E.A."/>
            <person name="Seitzer P.M."/>
            <person name="Tritt A."/>
            <person name="Larsen D."/>
            <person name="Krusor M."/>
            <person name="Yao A.I."/>
            <person name="Wu D."/>
            <person name="Madern D."/>
            <person name="Eisen J.A."/>
            <person name="Darling A.E."/>
            <person name="Facciotti M.T."/>
        </authorList>
    </citation>
    <scope>NUCLEOTIDE SEQUENCE [LARGE SCALE GENOMIC DNA]</scope>
    <source>
        <strain evidence="2 3">ATCC 33799</strain>
    </source>
</reference>
<protein>
    <submittedName>
        <fullName evidence="2">Uncharacterized protein</fullName>
    </submittedName>
</protein>
<keyword evidence="3" id="KW-1185">Reference proteome</keyword>
<evidence type="ECO:0000313" key="2">
    <source>
        <dbReference type="EMBL" id="EMA12344.1"/>
    </source>
</evidence>
<dbReference type="AlphaFoldDB" id="M0JWJ4"/>
<dbReference type="EMBL" id="AOLS01000100">
    <property type="protein sequence ID" value="EMA12344.1"/>
    <property type="molecule type" value="Genomic_DNA"/>
</dbReference>
<dbReference type="Proteomes" id="UP000011687">
    <property type="component" value="Unassembled WGS sequence"/>
</dbReference>
<accession>M0JWJ4</accession>
<name>M0JWJ4_9EURY</name>
<evidence type="ECO:0000313" key="3">
    <source>
        <dbReference type="Proteomes" id="UP000011687"/>
    </source>
</evidence>